<evidence type="ECO:0000256" key="1">
    <source>
        <dbReference type="SAM" id="MobiDB-lite"/>
    </source>
</evidence>
<evidence type="ECO:0000313" key="2">
    <source>
        <dbReference type="EMBL" id="OGM11973.1"/>
    </source>
</evidence>
<feature type="compositionally biased region" description="Basic and acidic residues" evidence="1">
    <location>
        <begin position="132"/>
        <end position="163"/>
    </location>
</feature>
<sequence length="246" mass="28522">MAGKRMLHAKISVSDDVNRLPLEARLLFTWMIAHADDDGRLKGKSAYIKAIVVPYTDWSSNKVEQYLQLMKEVGLINHWQVNDKWFIEFPKWIEYQKIRKDRYTPSNLPSFTPNKANPLTTDGQPNDNQASAKEKKREANLMKVKTSEANRLADKSSYKKDGQTESVDDPNIYDPQNEAECAAKEVWHKWEPDNYRAFWTSYLNAARKGVPASMIYQFSSELKQDSGEKPGAVFNFKYKRYLLTKK</sequence>
<evidence type="ECO:0008006" key="4">
    <source>
        <dbReference type="Google" id="ProtNLM"/>
    </source>
</evidence>
<proteinExistence type="predicted"/>
<comment type="caution">
    <text evidence="2">The sequence shown here is derived from an EMBL/GenBank/DDBJ whole genome shotgun (WGS) entry which is preliminary data.</text>
</comment>
<dbReference type="Proteomes" id="UP000177053">
    <property type="component" value="Unassembled WGS sequence"/>
</dbReference>
<name>A0A1F7XAH3_9BACT</name>
<organism evidence="2 3">
    <name type="scientific">Candidatus Woesebacteria bacterium RBG_16_34_12</name>
    <dbReference type="NCBI Taxonomy" id="1802480"/>
    <lineage>
        <taxon>Bacteria</taxon>
        <taxon>Candidatus Woeseibacteriota</taxon>
    </lineage>
</organism>
<accession>A0A1F7XAH3</accession>
<feature type="region of interest" description="Disordered" evidence="1">
    <location>
        <begin position="106"/>
        <end position="174"/>
    </location>
</feature>
<dbReference type="AlphaFoldDB" id="A0A1F7XAH3"/>
<reference evidence="2 3" key="1">
    <citation type="journal article" date="2016" name="Nat. Commun.">
        <title>Thousands of microbial genomes shed light on interconnected biogeochemical processes in an aquifer system.</title>
        <authorList>
            <person name="Anantharaman K."/>
            <person name="Brown C.T."/>
            <person name="Hug L.A."/>
            <person name="Sharon I."/>
            <person name="Castelle C.J."/>
            <person name="Probst A.J."/>
            <person name="Thomas B.C."/>
            <person name="Singh A."/>
            <person name="Wilkins M.J."/>
            <person name="Karaoz U."/>
            <person name="Brodie E.L."/>
            <person name="Williams K.H."/>
            <person name="Hubbard S.S."/>
            <person name="Banfield J.F."/>
        </authorList>
    </citation>
    <scope>NUCLEOTIDE SEQUENCE [LARGE SCALE GENOMIC DNA]</scope>
</reference>
<protein>
    <recommendedName>
        <fullName evidence="4">Bacteriophage lambda Replication protein O N-terminal domain-containing protein</fullName>
    </recommendedName>
</protein>
<evidence type="ECO:0000313" key="3">
    <source>
        <dbReference type="Proteomes" id="UP000177053"/>
    </source>
</evidence>
<feature type="compositionally biased region" description="Polar residues" evidence="1">
    <location>
        <begin position="106"/>
        <end position="131"/>
    </location>
</feature>
<gene>
    <name evidence="2" type="ORF">A2Z22_04805</name>
</gene>
<dbReference type="EMBL" id="MGFS01000006">
    <property type="protein sequence ID" value="OGM11973.1"/>
    <property type="molecule type" value="Genomic_DNA"/>
</dbReference>